<evidence type="ECO:0000256" key="3">
    <source>
        <dbReference type="ARBA" id="ARBA00022597"/>
    </source>
</evidence>
<evidence type="ECO:0000256" key="7">
    <source>
        <dbReference type="SAM" id="Phobius"/>
    </source>
</evidence>
<evidence type="ECO:0000313" key="9">
    <source>
        <dbReference type="EMBL" id="CAL0332665.1"/>
    </source>
</evidence>
<gene>
    <name evidence="9" type="ORF">LLUT_LOCUS33725</name>
</gene>
<dbReference type="SUPFAM" id="SSF103473">
    <property type="entry name" value="MFS general substrate transporter"/>
    <property type="match status" value="1"/>
</dbReference>
<dbReference type="GO" id="GO:0022857">
    <property type="term" value="F:transmembrane transporter activity"/>
    <property type="evidence" value="ECO:0007669"/>
    <property type="project" value="InterPro"/>
</dbReference>
<dbReference type="Gene3D" id="1.20.1250.20">
    <property type="entry name" value="MFS general substrate transporter like domains"/>
    <property type="match status" value="1"/>
</dbReference>
<keyword evidence="6 7" id="KW-0472">Membrane</keyword>
<feature type="transmembrane region" description="Helical" evidence="7">
    <location>
        <begin position="151"/>
        <end position="173"/>
    </location>
</feature>
<evidence type="ECO:0000256" key="2">
    <source>
        <dbReference type="ARBA" id="ARBA00010992"/>
    </source>
</evidence>
<feature type="transmembrane region" description="Helical" evidence="7">
    <location>
        <begin position="114"/>
        <end position="131"/>
    </location>
</feature>
<keyword evidence="5 7" id="KW-1133">Transmembrane helix</keyword>
<protein>
    <recommendedName>
        <fullName evidence="8">Major facilitator superfamily (MFS) profile domain-containing protein</fullName>
    </recommendedName>
</protein>
<dbReference type="GO" id="GO:0000325">
    <property type="term" value="C:plant-type vacuole"/>
    <property type="evidence" value="ECO:0007669"/>
    <property type="project" value="TreeGrafter"/>
</dbReference>
<keyword evidence="3" id="KW-0813">Transport</keyword>
<name>A0AAV1YIA3_LUPLU</name>
<dbReference type="InterPro" id="IPR020846">
    <property type="entry name" value="MFS_dom"/>
</dbReference>
<evidence type="ECO:0000256" key="6">
    <source>
        <dbReference type="ARBA" id="ARBA00023136"/>
    </source>
</evidence>
<dbReference type="InterPro" id="IPR050549">
    <property type="entry name" value="MFS_Trehalose_Transporter"/>
</dbReference>
<keyword evidence="3" id="KW-0762">Sugar transport</keyword>
<proteinExistence type="inferred from homology"/>
<dbReference type="Pfam" id="PF00083">
    <property type="entry name" value="Sugar_tr"/>
    <property type="match status" value="1"/>
</dbReference>
<comment type="subcellular location">
    <subcellularLocation>
        <location evidence="1">Membrane</location>
        <topology evidence="1">Multi-pass membrane protein</topology>
    </subcellularLocation>
</comment>
<evidence type="ECO:0000313" key="10">
    <source>
        <dbReference type="Proteomes" id="UP001497480"/>
    </source>
</evidence>
<comment type="caution">
    <text evidence="9">The sequence shown here is derived from an EMBL/GenBank/DDBJ whole genome shotgun (WGS) entry which is preliminary data.</text>
</comment>
<keyword evidence="10" id="KW-1185">Reference proteome</keyword>
<evidence type="ECO:0000259" key="8">
    <source>
        <dbReference type="PROSITE" id="PS50850"/>
    </source>
</evidence>
<dbReference type="Proteomes" id="UP001497480">
    <property type="component" value="Unassembled WGS sequence"/>
</dbReference>
<sequence>MPLSQENEDLKKPFLHTGSWYRMNNDSKKSTLYTSTKAMRDASISVFFCVLVLALGPIQFGFTIGYTSPTQSAIINDLGLSVPESLVIASVPNIIGWLLISFANDIIFLYMGRLLEGFGVGIMSYTVPVYIADIAPQKLRGRFVSVNQLSLTIGIMLAYLLGIFVEWRILAVLGNS</sequence>
<evidence type="ECO:0000256" key="4">
    <source>
        <dbReference type="ARBA" id="ARBA00022692"/>
    </source>
</evidence>
<dbReference type="PANTHER" id="PTHR48021">
    <property type="match status" value="1"/>
</dbReference>
<dbReference type="InterPro" id="IPR005828">
    <property type="entry name" value="MFS_sugar_transport-like"/>
</dbReference>
<evidence type="ECO:0000256" key="5">
    <source>
        <dbReference type="ARBA" id="ARBA00022989"/>
    </source>
</evidence>
<dbReference type="PANTHER" id="PTHR48021:SF23">
    <property type="entry name" value="SUGAR TRANSPORTER ERD6-LIKE 6"/>
    <property type="match status" value="1"/>
</dbReference>
<dbReference type="EMBL" id="CAXHTB010000024">
    <property type="protein sequence ID" value="CAL0332665.1"/>
    <property type="molecule type" value="Genomic_DNA"/>
</dbReference>
<comment type="similarity">
    <text evidence="2">Belongs to the major facilitator superfamily. Sugar transporter (TC 2.A.1.1) family.</text>
</comment>
<feature type="transmembrane region" description="Helical" evidence="7">
    <location>
        <begin position="44"/>
        <end position="66"/>
    </location>
</feature>
<evidence type="ECO:0000256" key="1">
    <source>
        <dbReference type="ARBA" id="ARBA00004141"/>
    </source>
</evidence>
<organism evidence="9 10">
    <name type="scientific">Lupinus luteus</name>
    <name type="common">European yellow lupine</name>
    <dbReference type="NCBI Taxonomy" id="3873"/>
    <lineage>
        <taxon>Eukaryota</taxon>
        <taxon>Viridiplantae</taxon>
        <taxon>Streptophyta</taxon>
        <taxon>Embryophyta</taxon>
        <taxon>Tracheophyta</taxon>
        <taxon>Spermatophyta</taxon>
        <taxon>Magnoliopsida</taxon>
        <taxon>eudicotyledons</taxon>
        <taxon>Gunneridae</taxon>
        <taxon>Pentapetalae</taxon>
        <taxon>rosids</taxon>
        <taxon>fabids</taxon>
        <taxon>Fabales</taxon>
        <taxon>Fabaceae</taxon>
        <taxon>Papilionoideae</taxon>
        <taxon>50 kb inversion clade</taxon>
        <taxon>genistoids sensu lato</taxon>
        <taxon>core genistoids</taxon>
        <taxon>Genisteae</taxon>
        <taxon>Lupinus</taxon>
    </lineage>
</organism>
<accession>A0AAV1YIA3</accession>
<reference evidence="9 10" key="1">
    <citation type="submission" date="2024-03" db="EMBL/GenBank/DDBJ databases">
        <authorList>
            <person name="Martinez-Hernandez J."/>
        </authorList>
    </citation>
    <scope>NUCLEOTIDE SEQUENCE [LARGE SCALE GENOMIC DNA]</scope>
</reference>
<dbReference type="PROSITE" id="PS50850">
    <property type="entry name" value="MFS"/>
    <property type="match status" value="1"/>
</dbReference>
<feature type="domain" description="Major facilitator superfamily (MFS) profile" evidence="8">
    <location>
        <begin position="1"/>
        <end position="176"/>
    </location>
</feature>
<feature type="transmembrane region" description="Helical" evidence="7">
    <location>
        <begin position="86"/>
        <end position="107"/>
    </location>
</feature>
<dbReference type="AlphaFoldDB" id="A0AAV1YIA3"/>
<dbReference type="InterPro" id="IPR036259">
    <property type="entry name" value="MFS_trans_sf"/>
</dbReference>
<dbReference type="GO" id="GO:0016020">
    <property type="term" value="C:membrane"/>
    <property type="evidence" value="ECO:0007669"/>
    <property type="project" value="UniProtKB-SubCell"/>
</dbReference>
<keyword evidence="4 7" id="KW-0812">Transmembrane</keyword>